<dbReference type="HOGENOM" id="CLU_1636034_0_0_1"/>
<evidence type="ECO:0000313" key="2">
    <source>
        <dbReference type="EMBL" id="KIM81677.1"/>
    </source>
</evidence>
<dbReference type="InParanoid" id="A0A0C3BWF5"/>
<reference evidence="2 3" key="1">
    <citation type="submission" date="2014-04" db="EMBL/GenBank/DDBJ databases">
        <authorList>
            <consortium name="DOE Joint Genome Institute"/>
            <person name="Kuo A."/>
            <person name="Tarkka M."/>
            <person name="Buscot F."/>
            <person name="Kohler A."/>
            <person name="Nagy L.G."/>
            <person name="Floudas D."/>
            <person name="Copeland A."/>
            <person name="Barry K.W."/>
            <person name="Cichocki N."/>
            <person name="Veneault-Fourrey C."/>
            <person name="LaButti K."/>
            <person name="Lindquist E.A."/>
            <person name="Lipzen A."/>
            <person name="Lundell T."/>
            <person name="Morin E."/>
            <person name="Murat C."/>
            <person name="Sun H."/>
            <person name="Tunlid A."/>
            <person name="Henrissat B."/>
            <person name="Grigoriev I.V."/>
            <person name="Hibbett D.S."/>
            <person name="Martin F."/>
            <person name="Nordberg H.P."/>
            <person name="Cantor M.N."/>
            <person name="Hua S.X."/>
        </authorList>
    </citation>
    <scope>NUCLEOTIDE SEQUENCE [LARGE SCALE GENOMIC DNA]</scope>
    <source>
        <strain evidence="2 3">F 1598</strain>
    </source>
</reference>
<reference evidence="3" key="2">
    <citation type="submission" date="2015-01" db="EMBL/GenBank/DDBJ databases">
        <title>Evolutionary Origins and Diversification of the Mycorrhizal Mutualists.</title>
        <authorList>
            <consortium name="DOE Joint Genome Institute"/>
            <consortium name="Mycorrhizal Genomics Consortium"/>
            <person name="Kohler A."/>
            <person name="Kuo A."/>
            <person name="Nagy L.G."/>
            <person name="Floudas D."/>
            <person name="Copeland A."/>
            <person name="Barry K.W."/>
            <person name="Cichocki N."/>
            <person name="Veneault-Fourrey C."/>
            <person name="LaButti K."/>
            <person name="Lindquist E.A."/>
            <person name="Lipzen A."/>
            <person name="Lundell T."/>
            <person name="Morin E."/>
            <person name="Murat C."/>
            <person name="Riley R."/>
            <person name="Ohm R."/>
            <person name="Sun H."/>
            <person name="Tunlid A."/>
            <person name="Henrissat B."/>
            <person name="Grigoriev I.V."/>
            <person name="Hibbett D.S."/>
            <person name="Martin F."/>
        </authorList>
    </citation>
    <scope>NUCLEOTIDE SEQUENCE [LARGE SCALE GENOMIC DNA]</scope>
    <source>
        <strain evidence="3">F 1598</strain>
    </source>
</reference>
<organism evidence="2 3">
    <name type="scientific">Piloderma croceum (strain F 1598)</name>
    <dbReference type="NCBI Taxonomy" id="765440"/>
    <lineage>
        <taxon>Eukaryota</taxon>
        <taxon>Fungi</taxon>
        <taxon>Dikarya</taxon>
        <taxon>Basidiomycota</taxon>
        <taxon>Agaricomycotina</taxon>
        <taxon>Agaricomycetes</taxon>
        <taxon>Agaricomycetidae</taxon>
        <taxon>Atheliales</taxon>
        <taxon>Atheliaceae</taxon>
        <taxon>Piloderma</taxon>
    </lineage>
</organism>
<feature type="compositionally biased region" description="Basic residues" evidence="1">
    <location>
        <begin position="147"/>
        <end position="162"/>
    </location>
</feature>
<keyword evidence="3" id="KW-1185">Reference proteome</keyword>
<accession>A0A0C3BWF5</accession>
<gene>
    <name evidence="2" type="ORF">PILCRDRAFT_8373</name>
</gene>
<dbReference type="Proteomes" id="UP000054166">
    <property type="component" value="Unassembled WGS sequence"/>
</dbReference>
<dbReference type="AlphaFoldDB" id="A0A0C3BWF5"/>
<dbReference type="EMBL" id="KN832997">
    <property type="protein sequence ID" value="KIM81677.1"/>
    <property type="molecule type" value="Genomic_DNA"/>
</dbReference>
<protein>
    <submittedName>
        <fullName evidence="2">Uncharacterized protein</fullName>
    </submittedName>
</protein>
<sequence>MVDTLLTSQSFSKHTMPIPVISSSAVFLIGHISTSALPDGKILEMWVMHSKGTKPLEIGSHIVIGRSSADLAGKDGKVHPLPTAIITGVAYCNDDQVIFRICISQPSFPSLLSMPLHATRIGMLRKMWHQTRSWWLPHPPPLPQSLRNRKTKPSNHRLKQNQ</sequence>
<evidence type="ECO:0000313" key="3">
    <source>
        <dbReference type="Proteomes" id="UP000054166"/>
    </source>
</evidence>
<feature type="region of interest" description="Disordered" evidence="1">
    <location>
        <begin position="139"/>
        <end position="162"/>
    </location>
</feature>
<evidence type="ECO:0000256" key="1">
    <source>
        <dbReference type="SAM" id="MobiDB-lite"/>
    </source>
</evidence>
<proteinExistence type="predicted"/>
<name>A0A0C3BWF5_PILCF</name>